<sequence length="1171" mass="132589">MMKRYSSIFKKDRRENASNGAANGTAPSADERPVKPTTVAKRSSFAFGSSKKEKEKEKEQSGPVPPDHSAKREDISNVFKQYAQLIHASQRPLPTQTGDGTYIEQTMPSGLWQDLRNLGFKDVDTLVEVMKNKKSGDLADDKTYLMERVIQLVSGLPPLSKNRFDLTNQFLDELWNSLQHPPLSYLGDEYAYRRADGSNNNIMYPHLGAANTPYARSIRPVTMQRGNLPDPGVIFDSVMAREKYTRHPNNVSSMLFYIASIIIHDLFRTDHRDINMSLTSSYLDLSPLYGSNQAEQESVRTFKDGKLKPDCFSEKRLLGFPPGVGCILIMFNRFHNYVVEQLAFINERGRFTKPSNCLSAEQQGKAWVKYDNDLFQTGRLVVCGLYINIILLDYLRTIVNLNRSNTTWTLDPRVDMGDGMNHTKVFDEEGAPRGIGNQVSAEFNLLYRWHSAISDRDDKWTQDFYRELFPGREPCEVELTELMMGLGHWEHGLDPDPLKRPFANLQRQANGTYRDEDIVKILTESIEDPAGSFGANNVPKVLRTVEILGIQQARKWNCGSLNEFRKFFGLKPHETFEDINSDPHVADQLRHLYEHPDFVEMYPGIVAEEAKVPMAPGVGICPTFTVSRAILSDAVCLVRGDRFYTVDYHPKNLTNWGFSEVQYDLSVEQGCVFYKLFLRAFPAHFKQNSVYVHYPLTTPVENKKILTDLGRVNQYSWDKPASIPPRINLTSYVGAKYVLENQEKFKVMWGDGFEFLMGKEGLNFMLSGDTPHHAKQRKLMGESLYRDQWHQQVKEFYEYITLKLLREKSYKLAGINQVDIIRDIGNLTHIHFAANVFSLPLKTSDHPHGVYSEHELYMVLAVIFICLFFDMDPAKSFPLRQAAFAVTQQLGKLIEANVKAVHSTGFIAGIISSFHQEHTPLKDYGVHMVRRLLDSGLSVEQTTWSQILPTAGAMVANQAQVFAQTLDWYLSDEGKVHLPEINRLAKLDTAEADEKILHYAMEGIRMAGTFGLYREVAESAVINDNGRDVPVKPGDSVFVSFVGAARDPKVFPDPDKVRLDRPLDSYIHYGVGPHSCLGGDISKVAITAMLKTVGRLNNLRRAPGDQGQLKKIPRPGGFYIYMREDYGGYFPFPTTMKINFDGELPELKNGPSKANGTKNSTSNSGPSQERK</sequence>
<dbReference type="PANTHER" id="PTHR11903">
    <property type="entry name" value="PROSTAGLANDIN G/H SYNTHASE"/>
    <property type="match status" value="1"/>
</dbReference>
<feature type="compositionally biased region" description="Basic and acidic residues" evidence="8">
    <location>
        <begin position="50"/>
        <end position="60"/>
    </location>
</feature>
<dbReference type="OrthoDB" id="823504at2759"/>
<dbReference type="SUPFAM" id="SSF48264">
    <property type="entry name" value="Cytochrome P450"/>
    <property type="match status" value="1"/>
</dbReference>
<dbReference type="GO" id="GO:0004601">
    <property type="term" value="F:peroxidase activity"/>
    <property type="evidence" value="ECO:0007669"/>
    <property type="project" value="UniProtKB-KW"/>
</dbReference>
<dbReference type="Pfam" id="PF03098">
    <property type="entry name" value="An_peroxidase"/>
    <property type="match status" value="2"/>
</dbReference>
<dbReference type="Pfam" id="PF00067">
    <property type="entry name" value="p450"/>
    <property type="match status" value="1"/>
</dbReference>
<dbReference type="PROSITE" id="PS50292">
    <property type="entry name" value="PEROXIDASE_3"/>
    <property type="match status" value="1"/>
</dbReference>
<evidence type="ECO:0000256" key="3">
    <source>
        <dbReference type="ARBA" id="ARBA00022723"/>
    </source>
</evidence>
<dbReference type="GO" id="GO:0005506">
    <property type="term" value="F:iron ion binding"/>
    <property type="evidence" value="ECO:0007669"/>
    <property type="project" value="InterPro"/>
</dbReference>
<evidence type="ECO:0000313" key="10">
    <source>
        <dbReference type="Proteomes" id="UP000698800"/>
    </source>
</evidence>
<dbReference type="InterPro" id="IPR010255">
    <property type="entry name" value="Haem_peroxidase_sf"/>
</dbReference>
<dbReference type="InterPro" id="IPR034812">
    <property type="entry name" value="Ppo-like_N"/>
</dbReference>
<keyword evidence="2" id="KW-0575">Peroxidase</keyword>
<keyword evidence="4" id="KW-0223">Dioxygenase</keyword>
<dbReference type="AlphaFoldDB" id="A0A9P8IHD6"/>
<proteinExistence type="predicted"/>
<dbReference type="GO" id="GO:0020037">
    <property type="term" value="F:heme binding"/>
    <property type="evidence" value="ECO:0007669"/>
    <property type="project" value="InterPro"/>
</dbReference>
<dbReference type="FunFam" id="1.10.630.10:FF:000058">
    <property type="entry name" value="Fatty acid oxygenase"/>
    <property type="match status" value="1"/>
</dbReference>
<feature type="binding site" description="axial binding residue" evidence="7">
    <location>
        <position position="450"/>
    </location>
    <ligand>
        <name>heme b</name>
        <dbReference type="ChEBI" id="CHEBI:60344"/>
    </ligand>
    <ligandPart>
        <name>Fe</name>
        <dbReference type="ChEBI" id="CHEBI:18248"/>
    </ligandPart>
</feature>
<evidence type="ECO:0000256" key="4">
    <source>
        <dbReference type="ARBA" id="ARBA00022964"/>
    </source>
</evidence>
<reference evidence="9" key="1">
    <citation type="submission" date="2021-03" db="EMBL/GenBank/DDBJ databases">
        <title>Comparative genomics and phylogenomic investigation of the class Geoglossomycetes provide insights into ecological specialization and systematics.</title>
        <authorList>
            <person name="Melie T."/>
            <person name="Pirro S."/>
            <person name="Miller A.N."/>
            <person name="Quandt A."/>
        </authorList>
    </citation>
    <scope>NUCLEOTIDE SEQUENCE</scope>
    <source>
        <strain evidence="9">GBOQ0MN5Z8</strain>
    </source>
</reference>
<evidence type="ECO:0000256" key="5">
    <source>
        <dbReference type="ARBA" id="ARBA00023002"/>
    </source>
</evidence>
<dbReference type="GO" id="GO:0051213">
    <property type="term" value="F:dioxygenase activity"/>
    <property type="evidence" value="ECO:0007669"/>
    <property type="project" value="UniProtKB-KW"/>
</dbReference>
<dbReference type="PANTHER" id="PTHR11903:SF13">
    <property type="entry name" value="LINOLEATE 10R-LIPOXYGENASE"/>
    <property type="match status" value="1"/>
</dbReference>
<keyword evidence="10" id="KW-1185">Reference proteome</keyword>
<evidence type="ECO:0000256" key="1">
    <source>
        <dbReference type="ARBA" id="ARBA00011881"/>
    </source>
</evidence>
<organism evidence="9 10">
    <name type="scientific">Glutinoglossum americanum</name>
    <dbReference type="NCBI Taxonomy" id="1670608"/>
    <lineage>
        <taxon>Eukaryota</taxon>
        <taxon>Fungi</taxon>
        <taxon>Dikarya</taxon>
        <taxon>Ascomycota</taxon>
        <taxon>Pezizomycotina</taxon>
        <taxon>Geoglossomycetes</taxon>
        <taxon>Geoglossales</taxon>
        <taxon>Geoglossaceae</taxon>
        <taxon>Glutinoglossum</taxon>
    </lineage>
</organism>
<dbReference type="GO" id="GO:0016705">
    <property type="term" value="F:oxidoreductase activity, acting on paired donors, with incorporation or reduction of molecular oxygen"/>
    <property type="evidence" value="ECO:0007669"/>
    <property type="project" value="InterPro"/>
</dbReference>
<dbReference type="InterPro" id="IPR036396">
    <property type="entry name" value="Cyt_P450_sf"/>
</dbReference>
<dbReference type="FunFam" id="1.10.640.10:FF:000005">
    <property type="entry name" value="Fatty acid oxygenase"/>
    <property type="match status" value="1"/>
</dbReference>
<dbReference type="GO" id="GO:0006631">
    <property type="term" value="P:fatty acid metabolic process"/>
    <property type="evidence" value="ECO:0007669"/>
    <property type="project" value="UniProtKB-ARBA"/>
</dbReference>
<evidence type="ECO:0000313" key="9">
    <source>
        <dbReference type="EMBL" id="KAH0544808.1"/>
    </source>
</evidence>
<dbReference type="GO" id="GO:0006979">
    <property type="term" value="P:response to oxidative stress"/>
    <property type="evidence" value="ECO:0007669"/>
    <property type="project" value="InterPro"/>
</dbReference>
<dbReference type="Gene3D" id="1.10.630.10">
    <property type="entry name" value="Cytochrome P450"/>
    <property type="match status" value="1"/>
</dbReference>
<evidence type="ECO:0000256" key="7">
    <source>
        <dbReference type="PIRSR" id="PIRSR619791-2"/>
    </source>
</evidence>
<dbReference type="Gene3D" id="1.10.640.10">
    <property type="entry name" value="Haem peroxidase domain superfamily, animal type"/>
    <property type="match status" value="1"/>
</dbReference>
<keyword evidence="3 7" id="KW-0479">Metal-binding</keyword>
<evidence type="ECO:0000256" key="8">
    <source>
        <dbReference type="SAM" id="MobiDB-lite"/>
    </source>
</evidence>
<dbReference type="InterPro" id="IPR037120">
    <property type="entry name" value="Haem_peroxidase_sf_animal"/>
</dbReference>
<protein>
    <submittedName>
        <fullName evidence="9">Uncharacterized protein</fullName>
    </submittedName>
</protein>
<keyword evidence="7" id="KW-0349">Heme</keyword>
<dbReference type="SUPFAM" id="SSF48113">
    <property type="entry name" value="Heme-dependent peroxidases"/>
    <property type="match status" value="1"/>
</dbReference>
<comment type="subunit">
    <text evidence="1">Homotetramer.</text>
</comment>
<keyword evidence="6 7" id="KW-0408">Iron</keyword>
<dbReference type="InterPro" id="IPR050783">
    <property type="entry name" value="Oxylipin_biosynth_metab"/>
</dbReference>
<gene>
    <name evidence="9" type="ORF">FGG08_001037</name>
</gene>
<feature type="region of interest" description="Disordered" evidence="8">
    <location>
        <begin position="1143"/>
        <end position="1171"/>
    </location>
</feature>
<feature type="compositionally biased region" description="Polar residues" evidence="8">
    <location>
        <begin position="17"/>
        <end position="26"/>
    </location>
</feature>
<evidence type="ECO:0000256" key="2">
    <source>
        <dbReference type="ARBA" id="ARBA00022559"/>
    </source>
</evidence>
<dbReference type="GO" id="GO:0004497">
    <property type="term" value="F:monooxygenase activity"/>
    <property type="evidence" value="ECO:0007669"/>
    <property type="project" value="InterPro"/>
</dbReference>
<dbReference type="InterPro" id="IPR019791">
    <property type="entry name" value="Haem_peroxidase_animal"/>
</dbReference>
<feature type="compositionally biased region" description="Polar residues" evidence="8">
    <location>
        <begin position="1152"/>
        <end position="1171"/>
    </location>
</feature>
<feature type="region of interest" description="Disordered" evidence="8">
    <location>
        <begin position="1"/>
        <end position="72"/>
    </location>
</feature>
<dbReference type="InterPro" id="IPR001128">
    <property type="entry name" value="Cyt_P450"/>
</dbReference>
<dbReference type="Proteomes" id="UP000698800">
    <property type="component" value="Unassembled WGS sequence"/>
</dbReference>
<dbReference type="CDD" id="cd20612">
    <property type="entry name" value="CYP_LDS-like_C"/>
    <property type="match status" value="1"/>
</dbReference>
<accession>A0A9P8IHD6</accession>
<dbReference type="CDD" id="cd09817">
    <property type="entry name" value="linoleate_diol_synthase_like"/>
    <property type="match status" value="1"/>
</dbReference>
<dbReference type="EMBL" id="JAGHQL010000013">
    <property type="protein sequence ID" value="KAH0544808.1"/>
    <property type="molecule type" value="Genomic_DNA"/>
</dbReference>
<keyword evidence="5" id="KW-0560">Oxidoreductase</keyword>
<evidence type="ECO:0000256" key="6">
    <source>
        <dbReference type="ARBA" id="ARBA00023004"/>
    </source>
</evidence>
<comment type="caution">
    <text evidence="9">The sequence shown here is derived from an EMBL/GenBank/DDBJ whole genome shotgun (WGS) entry which is preliminary data.</text>
</comment>
<name>A0A9P8IHD6_9PEZI</name>